<evidence type="ECO:0000313" key="2">
    <source>
        <dbReference type="EMBL" id="KAB8360859.1"/>
    </source>
</evidence>
<gene>
    <name evidence="2" type="ORF">FH972_024593</name>
</gene>
<feature type="transmembrane region" description="Helical" evidence="1">
    <location>
        <begin position="31"/>
        <end position="48"/>
    </location>
</feature>
<comment type="caution">
    <text evidence="2">The sequence shown here is derived from an EMBL/GenBank/DDBJ whole genome shotgun (WGS) entry which is preliminary data.</text>
</comment>
<keyword evidence="1" id="KW-0472">Membrane</keyword>
<proteinExistence type="predicted"/>
<dbReference type="Proteomes" id="UP000327013">
    <property type="component" value="Unassembled WGS sequence"/>
</dbReference>
<protein>
    <submittedName>
        <fullName evidence="2">Uncharacterized protein</fullName>
    </submittedName>
</protein>
<name>A0A5N6KYF4_9ROSI</name>
<evidence type="ECO:0000313" key="3">
    <source>
        <dbReference type="Proteomes" id="UP000327013"/>
    </source>
</evidence>
<dbReference type="OrthoDB" id="2100241at2759"/>
<accession>A0A5N6KYF4</accession>
<keyword evidence="1" id="KW-0812">Transmembrane</keyword>
<keyword evidence="3" id="KW-1185">Reference proteome</keyword>
<keyword evidence="1" id="KW-1133">Transmembrane helix</keyword>
<organism evidence="2 3">
    <name type="scientific">Carpinus fangiana</name>
    <dbReference type="NCBI Taxonomy" id="176857"/>
    <lineage>
        <taxon>Eukaryota</taxon>
        <taxon>Viridiplantae</taxon>
        <taxon>Streptophyta</taxon>
        <taxon>Embryophyta</taxon>
        <taxon>Tracheophyta</taxon>
        <taxon>Spermatophyta</taxon>
        <taxon>Magnoliopsida</taxon>
        <taxon>eudicotyledons</taxon>
        <taxon>Gunneridae</taxon>
        <taxon>Pentapetalae</taxon>
        <taxon>rosids</taxon>
        <taxon>fabids</taxon>
        <taxon>Fagales</taxon>
        <taxon>Betulaceae</taxon>
        <taxon>Carpinus</taxon>
    </lineage>
</organism>
<sequence>MVDAQRLVTVSSSWMFRMLAYIFLRWPIPPILIALFIIYLAGFTWITLTTTSYNVIADDIAIVTKPALVKDAGSIVTKPNAKPNGRDADIDDVGKPLLGPDGEQLEELDVRETVYVEQKRPRTARSLLHGLPSPSSSTISVGSLLVNVVLLLMILDYCYRSRIWYPAHDLSFSRLGYVSHKTANILVREPDQAQLPLLLSYRFAHRPRHHAFSQFDGAWKHAATVDSLTNKTDFTAALTIADLQPDTRYQYILSNNHKGTPRRRARRAVRRPARVRRDALPAAAGYRGALAA</sequence>
<dbReference type="AlphaFoldDB" id="A0A5N6KYF4"/>
<dbReference type="EMBL" id="VIBQ01000017">
    <property type="protein sequence ID" value="KAB8360859.1"/>
    <property type="molecule type" value="Genomic_DNA"/>
</dbReference>
<evidence type="ECO:0000256" key="1">
    <source>
        <dbReference type="SAM" id="Phobius"/>
    </source>
</evidence>
<feature type="transmembrane region" description="Helical" evidence="1">
    <location>
        <begin position="139"/>
        <end position="159"/>
    </location>
</feature>
<reference evidence="2 3" key="1">
    <citation type="submission" date="2019-06" db="EMBL/GenBank/DDBJ databases">
        <title>A chromosomal-level reference genome of Carpinus fangiana (Coryloideae, Betulaceae).</title>
        <authorList>
            <person name="Yang X."/>
            <person name="Wang Z."/>
            <person name="Zhang L."/>
            <person name="Hao G."/>
            <person name="Liu J."/>
            <person name="Yang Y."/>
        </authorList>
    </citation>
    <scope>NUCLEOTIDE SEQUENCE [LARGE SCALE GENOMIC DNA]</scope>
    <source>
        <strain evidence="2">Cfa_2016G</strain>
        <tissue evidence="2">Leaf</tissue>
    </source>
</reference>